<keyword evidence="3" id="KW-1185">Reference proteome</keyword>
<dbReference type="KEGG" id="pmar:B0X71_07595"/>
<organism evidence="2 3">
    <name type="scientific">Planococcus lenghuensis</name>
    <dbReference type="NCBI Taxonomy" id="2213202"/>
    <lineage>
        <taxon>Bacteria</taxon>
        <taxon>Bacillati</taxon>
        <taxon>Bacillota</taxon>
        <taxon>Bacilli</taxon>
        <taxon>Bacillales</taxon>
        <taxon>Caryophanaceae</taxon>
        <taxon>Planococcus</taxon>
    </lineage>
</organism>
<feature type="compositionally biased region" description="Basic and acidic residues" evidence="1">
    <location>
        <begin position="84"/>
        <end position="99"/>
    </location>
</feature>
<feature type="region of interest" description="Disordered" evidence="1">
    <location>
        <begin position="71"/>
        <end position="110"/>
    </location>
</feature>
<dbReference type="OrthoDB" id="2734847at2"/>
<proteinExistence type="predicted"/>
<evidence type="ECO:0000313" key="2">
    <source>
        <dbReference type="EMBL" id="AQQ52966.1"/>
    </source>
</evidence>
<dbReference type="RefSeq" id="WP_077588849.1">
    <property type="nucleotide sequence ID" value="NZ_CP019640.1"/>
</dbReference>
<reference evidence="2 3" key="1">
    <citation type="submission" date="2017-02" db="EMBL/GenBank/DDBJ databases">
        <title>The complete genomic sequence of a novel cold adapted crude oil-degrading bacterium Planococcus qaidamina Y42.</title>
        <authorList>
            <person name="Yang R."/>
        </authorList>
    </citation>
    <scope>NUCLEOTIDE SEQUENCE [LARGE SCALE GENOMIC DNA]</scope>
    <source>
        <strain evidence="2 3">Y42</strain>
    </source>
</reference>
<dbReference type="AlphaFoldDB" id="A0A1Q2KXW9"/>
<evidence type="ECO:0000256" key="1">
    <source>
        <dbReference type="SAM" id="MobiDB-lite"/>
    </source>
</evidence>
<accession>A0A1Q2KXW9</accession>
<sequence>MEVLLLTLVIMAIGAVANFVKPADQSDPGGKAGPKKRLGDYAKDFYEEAKKEAESGKKTVIETAKEKAVAATEKQAIARPGRPVIERQTRRERQQKKPDSQAVNKGDLTKRDLFPLEEEDVLKGIILAEIFSPPKSKR</sequence>
<gene>
    <name evidence="2" type="ORF">B0X71_07595</name>
</gene>
<evidence type="ECO:0000313" key="3">
    <source>
        <dbReference type="Proteomes" id="UP000188184"/>
    </source>
</evidence>
<protein>
    <submittedName>
        <fullName evidence="2">Uncharacterized protein</fullName>
    </submittedName>
</protein>
<name>A0A1Q2KXW9_9BACL</name>
<dbReference type="Proteomes" id="UP000188184">
    <property type="component" value="Chromosome"/>
</dbReference>
<dbReference type="EMBL" id="CP019640">
    <property type="protein sequence ID" value="AQQ52966.1"/>
    <property type="molecule type" value="Genomic_DNA"/>
</dbReference>